<sequence>SQSFKPTTSNFNYSLQHDPKPGTYTDEEHLVHLGNCLEKWEPRRSQQCYVRVIWTLSTRHPTHSCPRS</sequence>
<protein>
    <submittedName>
        <fullName evidence="1">Uncharacterized protein</fullName>
    </submittedName>
</protein>
<reference evidence="1" key="1">
    <citation type="submission" date="2014-05" db="EMBL/GenBank/DDBJ databases">
        <authorList>
            <person name="Chronopoulou M."/>
        </authorList>
    </citation>
    <scope>NUCLEOTIDE SEQUENCE</scope>
    <source>
        <tissue evidence="1">Whole organism</tissue>
    </source>
</reference>
<accession>A0A0K2U9J4</accession>
<dbReference type="EMBL" id="HACA01017384">
    <property type="protein sequence ID" value="CDW34745.1"/>
    <property type="molecule type" value="Transcribed_RNA"/>
</dbReference>
<proteinExistence type="predicted"/>
<evidence type="ECO:0000313" key="1">
    <source>
        <dbReference type="EMBL" id="CDW34745.1"/>
    </source>
</evidence>
<feature type="non-terminal residue" evidence="1">
    <location>
        <position position="1"/>
    </location>
</feature>
<dbReference type="AlphaFoldDB" id="A0A0K2U9J4"/>
<name>A0A0K2U9J4_LEPSM</name>
<organism evidence="1">
    <name type="scientific">Lepeophtheirus salmonis</name>
    <name type="common">Salmon louse</name>
    <name type="synonym">Caligus salmonis</name>
    <dbReference type="NCBI Taxonomy" id="72036"/>
    <lineage>
        <taxon>Eukaryota</taxon>
        <taxon>Metazoa</taxon>
        <taxon>Ecdysozoa</taxon>
        <taxon>Arthropoda</taxon>
        <taxon>Crustacea</taxon>
        <taxon>Multicrustacea</taxon>
        <taxon>Hexanauplia</taxon>
        <taxon>Copepoda</taxon>
        <taxon>Siphonostomatoida</taxon>
        <taxon>Caligidae</taxon>
        <taxon>Lepeophtheirus</taxon>
    </lineage>
</organism>